<evidence type="ECO:0000256" key="1">
    <source>
        <dbReference type="SAM" id="Phobius"/>
    </source>
</evidence>
<protein>
    <recommendedName>
        <fullName evidence="5">PepSY-associated TM region</fullName>
    </recommendedName>
</protein>
<dbReference type="STRING" id="260084.SAMN02927928_0046"/>
<accession>A0A1G4TNP2</accession>
<dbReference type="EMBL" id="FMTS01000010">
    <property type="protein sequence ID" value="SCW83030.1"/>
    <property type="molecule type" value="Genomic_DNA"/>
</dbReference>
<feature type="transmembrane region" description="Helical" evidence="1">
    <location>
        <begin position="211"/>
        <end position="229"/>
    </location>
</feature>
<reference evidence="4" key="1">
    <citation type="submission" date="2016-10" db="EMBL/GenBank/DDBJ databases">
        <authorList>
            <person name="Varghese N."/>
            <person name="Submissions S."/>
        </authorList>
    </citation>
    <scope>NUCLEOTIDE SEQUENCE [LARGE SCALE GENOMIC DNA]</scope>
    <source>
        <strain evidence="4">CGMCC 1.3431</strain>
    </source>
</reference>
<gene>
    <name evidence="3" type="ORF">SAMN02927928_0046</name>
</gene>
<dbReference type="OrthoDB" id="7170865at2"/>
<evidence type="ECO:0008006" key="5">
    <source>
        <dbReference type="Google" id="ProtNLM"/>
    </source>
</evidence>
<evidence type="ECO:0000256" key="2">
    <source>
        <dbReference type="SAM" id="SignalP"/>
    </source>
</evidence>
<evidence type="ECO:0000313" key="3">
    <source>
        <dbReference type="EMBL" id="SCW83030.1"/>
    </source>
</evidence>
<feature type="transmembrane region" description="Helical" evidence="1">
    <location>
        <begin position="249"/>
        <end position="270"/>
    </location>
</feature>
<feature type="transmembrane region" description="Helical" evidence="1">
    <location>
        <begin position="177"/>
        <end position="199"/>
    </location>
</feature>
<feature type="chain" id="PRO_5011551149" description="PepSY-associated TM region" evidence="2">
    <location>
        <begin position="20"/>
        <end position="287"/>
    </location>
</feature>
<sequence>MWRLIGKGVAALFCLAILAAAVGPLVSTPDYYDIDGQEDAAVKALTSPDIYQRAEAYADLMQRQDVQGLKPLTSPAILDDAFYRALPTIAHYGSLEKPKATRVLGFHTNTTLMAGNGGNWTDSNIVIGHYYPDKVIFTITNFRKQNGDIKITSFTLRRMTNADIAAVQFSLLNKSPVHYAVLALAAVILGFSLVTLYVSLTRPRVKWRWPWVLFVLLGFGYLTFNWGTGEFGLRLLNFRTPQAVVDMELLQYPVLLMCLPLGAILFWLLARQKPLPKAEAQPAVFED</sequence>
<feature type="signal peptide" evidence="2">
    <location>
        <begin position="1"/>
        <end position="19"/>
    </location>
</feature>
<keyword evidence="2" id="KW-0732">Signal</keyword>
<keyword evidence="1" id="KW-0472">Membrane</keyword>
<keyword evidence="4" id="KW-1185">Reference proteome</keyword>
<dbReference type="Proteomes" id="UP000199150">
    <property type="component" value="Unassembled WGS sequence"/>
</dbReference>
<evidence type="ECO:0000313" key="4">
    <source>
        <dbReference type="Proteomes" id="UP000199150"/>
    </source>
</evidence>
<organism evidence="3 4">
    <name type="scientific">Asticcacaulis taihuensis</name>
    <dbReference type="NCBI Taxonomy" id="260084"/>
    <lineage>
        <taxon>Bacteria</taxon>
        <taxon>Pseudomonadati</taxon>
        <taxon>Pseudomonadota</taxon>
        <taxon>Alphaproteobacteria</taxon>
        <taxon>Caulobacterales</taxon>
        <taxon>Caulobacteraceae</taxon>
        <taxon>Asticcacaulis</taxon>
    </lineage>
</organism>
<dbReference type="RefSeq" id="WP_090650762.1">
    <property type="nucleotide sequence ID" value="NZ_CBCRYE010000008.1"/>
</dbReference>
<dbReference type="AlphaFoldDB" id="A0A1G4TNP2"/>
<proteinExistence type="predicted"/>
<keyword evidence="1" id="KW-1133">Transmembrane helix</keyword>
<keyword evidence="1" id="KW-0812">Transmembrane</keyword>
<name>A0A1G4TNP2_9CAUL</name>